<dbReference type="InterPro" id="IPR016032">
    <property type="entry name" value="Sig_transdc_resp-reg_C-effctor"/>
</dbReference>
<feature type="domain" description="OmpR/PhoB-type" evidence="4">
    <location>
        <begin position="1"/>
        <end position="92"/>
    </location>
</feature>
<dbReference type="SMART" id="SM00862">
    <property type="entry name" value="Trans_reg_C"/>
    <property type="match status" value="1"/>
</dbReference>
<name>A0A849VD24_9GAMM</name>
<reference evidence="5 6" key="1">
    <citation type="submission" date="2020-04" db="EMBL/GenBank/DDBJ databases">
        <title>Pseudoalteromonas caenipelagi sp. nov., isolated from a tidal flat.</title>
        <authorList>
            <person name="Park S."/>
            <person name="Yoon J.-H."/>
        </authorList>
    </citation>
    <scope>NUCLEOTIDE SEQUENCE [LARGE SCALE GENOMIC DNA]</scope>
    <source>
        <strain evidence="5 6">JBTF-M23</strain>
    </source>
</reference>
<evidence type="ECO:0000259" key="4">
    <source>
        <dbReference type="PROSITE" id="PS51755"/>
    </source>
</evidence>
<evidence type="ECO:0000313" key="6">
    <source>
        <dbReference type="Proteomes" id="UP000586305"/>
    </source>
</evidence>
<dbReference type="CDD" id="cd00383">
    <property type="entry name" value="trans_reg_C"/>
    <property type="match status" value="1"/>
</dbReference>
<dbReference type="PROSITE" id="PS51755">
    <property type="entry name" value="OMPR_PHOB"/>
    <property type="match status" value="1"/>
</dbReference>
<dbReference type="RefSeq" id="WP_171624925.1">
    <property type="nucleotide sequence ID" value="NZ_JABBPG010000002.1"/>
</dbReference>
<keyword evidence="1 2" id="KW-0238">DNA-binding</keyword>
<sequence length="653" mass="74295">MIQFLEYEFDELQTILFKAGQIVPLNSTQSKLLALFIFHPNKVLSKDDILEQVWQGKVVSEQVVFQNISQLRAILGESSIKTFPKKGYQWQLALTHSTSPNDIERKKSTNTDATSAFKASLTPSSKAVQIPQSDIAERAKKTNYIPAIVGVFLLMTVAFGLYWVKGYEQSSNSIASRSISDSNITLAYIPFTADSPRHFATELEQLNNQFDFVNVHFNIDTRSFINSPYMQYQQLGLTRELAFTGVLKSNGDGATAKQLPYLLELVVQGPQRSWTSYLYGVSMPDLVSQTQALVATLSHSNYFNQKRDSLLSAELTLINEHLGGSLHALPTLIEHLIDEKRFDAASGNIDLLLSQSELTHPLYYGYGKWLKGRLLQAKREPVSAQSYFEQADLLFLDANIYDLQAEVNKSIAELAHTVAHTKEDYEFIRHHLYKAASLARLGKKPVAEIRAYTLLSIKASKFGFKKERMDYLMQAKTLLAEYQLDDSHYMLPMYHFALFADTLSERIKFYHLVLDAPVTPDNYWVFFSSADALSQIYLKEGRSDKALTVIKKITEPARSAWLHAKYYRELADTDKAIEYGKTAFNLGRGQHINWLSLNSALLLLELQHNQGTNQSLVQYREFITNHATEWWLEWRKDRLTKVGITVTEQMAGL</sequence>
<dbReference type="Pfam" id="PF00486">
    <property type="entry name" value="Trans_reg_C"/>
    <property type="match status" value="1"/>
</dbReference>
<dbReference type="SUPFAM" id="SSF46894">
    <property type="entry name" value="C-terminal effector domain of the bipartite response regulators"/>
    <property type="match status" value="1"/>
</dbReference>
<gene>
    <name evidence="5" type="ORF">HG263_04705</name>
</gene>
<evidence type="ECO:0000313" key="5">
    <source>
        <dbReference type="EMBL" id="NOU49834.1"/>
    </source>
</evidence>
<feature type="transmembrane region" description="Helical" evidence="3">
    <location>
        <begin position="144"/>
        <end position="164"/>
    </location>
</feature>
<dbReference type="GO" id="GO:0000160">
    <property type="term" value="P:phosphorelay signal transduction system"/>
    <property type="evidence" value="ECO:0007669"/>
    <property type="project" value="InterPro"/>
</dbReference>
<accession>A0A849VD24</accession>
<evidence type="ECO:0000256" key="2">
    <source>
        <dbReference type="PROSITE-ProRule" id="PRU01091"/>
    </source>
</evidence>
<comment type="caution">
    <text evidence="5">The sequence shown here is derived from an EMBL/GenBank/DDBJ whole genome shotgun (WGS) entry which is preliminary data.</text>
</comment>
<organism evidence="5 6">
    <name type="scientific">Pseudoalteromonas caenipelagi</name>
    <dbReference type="NCBI Taxonomy" id="2726988"/>
    <lineage>
        <taxon>Bacteria</taxon>
        <taxon>Pseudomonadati</taxon>
        <taxon>Pseudomonadota</taxon>
        <taxon>Gammaproteobacteria</taxon>
        <taxon>Alteromonadales</taxon>
        <taxon>Pseudoalteromonadaceae</taxon>
        <taxon>Pseudoalteromonas</taxon>
    </lineage>
</organism>
<dbReference type="InterPro" id="IPR001867">
    <property type="entry name" value="OmpR/PhoB-type_DNA-bd"/>
</dbReference>
<evidence type="ECO:0000256" key="1">
    <source>
        <dbReference type="ARBA" id="ARBA00023125"/>
    </source>
</evidence>
<keyword evidence="3" id="KW-1133">Transmembrane helix</keyword>
<dbReference type="Gene3D" id="1.10.10.10">
    <property type="entry name" value="Winged helix-like DNA-binding domain superfamily/Winged helix DNA-binding domain"/>
    <property type="match status" value="1"/>
</dbReference>
<keyword evidence="3" id="KW-0812">Transmembrane</keyword>
<keyword evidence="3" id="KW-0472">Membrane</keyword>
<keyword evidence="6" id="KW-1185">Reference proteome</keyword>
<dbReference type="GO" id="GO:0003677">
    <property type="term" value="F:DNA binding"/>
    <property type="evidence" value="ECO:0007669"/>
    <property type="project" value="UniProtKB-UniRule"/>
</dbReference>
<dbReference type="EMBL" id="JABBPG010000002">
    <property type="protein sequence ID" value="NOU49834.1"/>
    <property type="molecule type" value="Genomic_DNA"/>
</dbReference>
<feature type="DNA-binding region" description="OmpR/PhoB-type" evidence="2">
    <location>
        <begin position="1"/>
        <end position="92"/>
    </location>
</feature>
<dbReference type="InterPro" id="IPR036388">
    <property type="entry name" value="WH-like_DNA-bd_sf"/>
</dbReference>
<evidence type="ECO:0000256" key="3">
    <source>
        <dbReference type="SAM" id="Phobius"/>
    </source>
</evidence>
<proteinExistence type="predicted"/>
<dbReference type="AlphaFoldDB" id="A0A849VD24"/>
<dbReference type="GO" id="GO:0006355">
    <property type="term" value="P:regulation of DNA-templated transcription"/>
    <property type="evidence" value="ECO:0007669"/>
    <property type="project" value="InterPro"/>
</dbReference>
<protein>
    <recommendedName>
        <fullName evidence="4">OmpR/PhoB-type domain-containing protein</fullName>
    </recommendedName>
</protein>
<dbReference type="Proteomes" id="UP000586305">
    <property type="component" value="Unassembled WGS sequence"/>
</dbReference>